<accession>A0AAV4AJZ0</accession>
<sequence>MAFSSSEPTTGLGESANSNAICWKNWVNILKSELPWRKNAPKKPEYSMVHEFNRVTFLYTAAVTCTSVRLNVLSNFMTLGRHSVQGCKTFSCQPSLLGNSE</sequence>
<evidence type="ECO:0000313" key="1">
    <source>
        <dbReference type="EMBL" id="GFO06916.1"/>
    </source>
</evidence>
<gene>
    <name evidence="1" type="ORF">PoB_003342100</name>
</gene>
<proteinExistence type="predicted"/>
<protein>
    <submittedName>
        <fullName evidence="1">Uncharacterized protein</fullName>
    </submittedName>
</protein>
<dbReference type="Proteomes" id="UP000735302">
    <property type="component" value="Unassembled WGS sequence"/>
</dbReference>
<reference evidence="1 2" key="1">
    <citation type="journal article" date="2021" name="Elife">
        <title>Chloroplast acquisition without the gene transfer in kleptoplastic sea slugs, Plakobranchus ocellatus.</title>
        <authorList>
            <person name="Maeda T."/>
            <person name="Takahashi S."/>
            <person name="Yoshida T."/>
            <person name="Shimamura S."/>
            <person name="Takaki Y."/>
            <person name="Nagai Y."/>
            <person name="Toyoda A."/>
            <person name="Suzuki Y."/>
            <person name="Arimoto A."/>
            <person name="Ishii H."/>
            <person name="Satoh N."/>
            <person name="Nishiyama T."/>
            <person name="Hasebe M."/>
            <person name="Maruyama T."/>
            <person name="Minagawa J."/>
            <person name="Obokata J."/>
            <person name="Shigenobu S."/>
        </authorList>
    </citation>
    <scope>NUCLEOTIDE SEQUENCE [LARGE SCALE GENOMIC DNA]</scope>
</reference>
<dbReference type="AlphaFoldDB" id="A0AAV4AJZ0"/>
<evidence type="ECO:0000313" key="2">
    <source>
        <dbReference type="Proteomes" id="UP000735302"/>
    </source>
</evidence>
<name>A0AAV4AJZ0_9GAST</name>
<organism evidence="1 2">
    <name type="scientific">Plakobranchus ocellatus</name>
    <dbReference type="NCBI Taxonomy" id="259542"/>
    <lineage>
        <taxon>Eukaryota</taxon>
        <taxon>Metazoa</taxon>
        <taxon>Spiralia</taxon>
        <taxon>Lophotrochozoa</taxon>
        <taxon>Mollusca</taxon>
        <taxon>Gastropoda</taxon>
        <taxon>Heterobranchia</taxon>
        <taxon>Euthyneura</taxon>
        <taxon>Panpulmonata</taxon>
        <taxon>Sacoglossa</taxon>
        <taxon>Placobranchoidea</taxon>
        <taxon>Plakobranchidae</taxon>
        <taxon>Plakobranchus</taxon>
    </lineage>
</organism>
<dbReference type="EMBL" id="BLXT01003828">
    <property type="protein sequence ID" value="GFO06916.1"/>
    <property type="molecule type" value="Genomic_DNA"/>
</dbReference>
<comment type="caution">
    <text evidence="1">The sequence shown here is derived from an EMBL/GenBank/DDBJ whole genome shotgun (WGS) entry which is preliminary data.</text>
</comment>
<keyword evidence="2" id="KW-1185">Reference proteome</keyword>